<dbReference type="PROSITE" id="PS51186">
    <property type="entry name" value="GNAT"/>
    <property type="match status" value="1"/>
</dbReference>
<evidence type="ECO:0000313" key="2">
    <source>
        <dbReference type="EMBL" id="MBH9552842.1"/>
    </source>
</evidence>
<sequence>MNQSPPSLVGIRVRNSQPEDLPAITAIYAEAVLHGTGTFELDPPTEAEMARRRDEVLSRHLPYLVAEQNGQVLGYAYGNYFRPRLAYRYCIEDSVYLAPQARGLGVGRLLLAELMARCSQVGGRQMLAVIGDSANTASIALHRAVGFEDAGIIRSAGWKFNRWLDVVLMQRPLGAGDQGDPA</sequence>
<dbReference type="PANTHER" id="PTHR43072">
    <property type="entry name" value="N-ACETYLTRANSFERASE"/>
    <property type="match status" value="1"/>
</dbReference>
<organism evidence="2 3">
    <name type="scientific">Inhella gelatinilytica</name>
    <dbReference type="NCBI Taxonomy" id="2795030"/>
    <lineage>
        <taxon>Bacteria</taxon>
        <taxon>Pseudomonadati</taxon>
        <taxon>Pseudomonadota</taxon>
        <taxon>Betaproteobacteria</taxon>
        <taxon>Burkholderiales</taxon>
        <taxon>Sphaerotilaceae</taxon>
        <taxon>Inhella</taxon>
    </lineage>
</organism>
<dbReference type="Pfam" id="PF00583">
    <property type="entry name" value="Acetyltransf_1"/>
    <property type="match status" value="1"/>
</dbReference>
<keyword evidence="3" id="KW-1185">Reference proteome</keyword>
<reference evidence="2" key="1">
    <citation type="submission" date="2020-12" db="EMBL/GenBank/DDBJ databases">
        <title>The genome sequence of Inhella sp. 4Y17.</title>
        <authorList>
            <person name="Liu Y."/>
        </authorList>
    </citation>
    <scope>NUCLEOTIDE SEQUENCE</scope>
    <source>
        <strain evidence="2">4Y10</strain>
    </source>
</reference>
<gene>
    <name evidence="2" type="ORF">I7X43_08240</name>
</gene>
<feature type="domain" description="N-acetyltransferase" evidence="1">
    <location>
        <begin position="11"/>
        <end position="174"/>
    </location>
</feature>
<dbReference type="GO" id="GO:0016747">
    <property type="term" value="F:acyltransferase activity, transferring groups other than amino-acyl groups"/>
    <property type="evidence" value="ECO:0007669"/>
    <property type="project" value="InterPro"/>
</dbReference>
<dbReference type="RefSeq" id="WP_198100461.1">
    <property type="nucleotide sequence ID" value="NZ_JAEDAL010000003.1"/>
</dbReference>
<dbReference type="SUPFAM" id="SSF55729">
    <property type="entry name" value="Acyl-CoA N-acyltransferases (Nat)"/>
    <property type="match status" value="1"/>
</dbReference>
<dbReference type="CDD" id="cd04301">
    <property type="entry name" value="NAT_SF"/>
    <property type="match status" value="1"/>
</dbReference>
<evidence type="ECO:0000259" key="1">
    <source>
        <dbReference type="PROSITE" id="PS51186"/>
    </source>
</evidence>
<comment type="caution">
    <text evidence="2">The sequence shown here is derived from an EMBL/GenBank/DDBJ whole genome shotgun (WGS) entry which is preliminary data.</text>
</comment>
<evidence type="ECO:0000313" key="3">
    <source>
        <dbReference type="Proteomes" id="UP000620139"/>
    </source>
</evidence>
<protein>
    <submittedName>
        <fullName evidence="2">N-acetyltransferase</fullName>
    </submittedName>
</protein>
<dbReference type="InterPro" id="IPR000182">
    <property type="entry name" value="GNAT_dom"/>
</dbReference>
<dbReference type="Gene3D" id="3.40.630.30">
    <property type="match status" value="1"/>
</dbReference>
<accession>A0A931ND93</accession>
<proteinExistence type="predicted"/>
<name>A0A931ND93_9BURK</name>
<dbReference type="Proteomes" id="UP000620139">
    <property type="component" value="Unassembled WGS sequence"/>
</dbReference>
<dbReference type="PANTHER" id="PTHR43072:SF8">
    <property type="entry name" value="ACYLTRANSFERASE FABY-RELATED"/>
    <property type="match status" value="1"/>
</dbReference>
<dbReference type="EMBL" id="JAEDAL010000003">
    <property type="protein sequence ID" value="MBH9552842.1"/>
    <property type="molecule type" value="Genomic_DNA"/>
</dbReference>
<dbReference type="InterPro" id="IPR016181">
    <property type="entry name" value="Acyl_CoA_acyltransferase"/>
</dbReference>
<dbReference type="AlphaFoldDB" id="A0A931ND93"/>